<feature type="region of interest" description="Disordered" evidence="1">
    <location>
        <begin position="1"/>
        <end position="131"/>
    </location>
</feature>
<comment type="caution">
    <text evidence="2">The sequence shown here is derived from an EMBL/GenBank/DDBJ whole genome shotgun (WGS) entry which is preliminary data.</text>
</comment>
<protein>
    <submittedName>
        <fullName evidence="2">Uncharacterized protein</fullName>
    </submittedName>
</protein>
<dbReference type="AlphaFoldDB" id="A0AAD8Q5S8"/>
<dbReference type="EMBL" id="JAHLJV010000015">
    <property type="protein sequence ID" value="KAK1595632.1"/>
    <property type="molecule type" value="Genomic_DNA"/>
</dbReference>
<name>A0AAD8Q5S8_9PEZI</name>
<proteinExistence type="predicted"/>
<sequence>MVDRFDSYFPGRIIGQQQDDDGSTVYVSTDNGWTNDERSVTGNPSPPRLAGPATHLNSPNLIDFDSSDYGDIPPSDNITEKITNSMNQNSDRPGTDNAVKGAQSLNLGSYSQTLSEGNLDRASAESTSTGS</sequence>
<reference evidence="2" key="1">
    <citation type="submission" date="2021-06" db="EMBL/GenBank/DDBJ databases">
        <title>Comparative genomics, transcriptomics and evolutionary studies reveal genomic signatures of adaptation to plant cell wall in hemibiotrophic fungi.</title>
        <authorList>
            <consortium name="DOE Joint Genome Institute"/>
            <person name="Baroncelli R."/>
            <person name="Diaz J.F."/>
            <person name="Benocci T."/>
            <person name="Peng M."/>
            <person name="Battaglia E."/>
            <person name="Haridas S."/>
            <person name="Andreopoulos W."/>
            <person name="Labutti K."/>
            <person name="Pangilinan J."/>
            <person name="Floch G.L."/>
            <person name="Makela M.R."/>
            <person name="Henrissat B."/>
            <person name="Grigoriev I.V."/>
            <person name="Crouch J.A."/>
            <person name="De Vries R.P."/>
            <person name="Sukno S.A."/>
            <person name="Thon M.R."/>
        </authorList>
    </citation>
    <scope>NUCLEOTIDE SEQUENCE</scope>
    <source>
        <strain evidence="2">CBS 125086</strain>
    </source>
</reference>
<organism evidence="2 3">
    <name type="scientific">Colletotrichum navitas</name>
    <dbReference type="NCBI Taxonomy" id="681940"/>
    <lineage>
        <taxon>Eukaryota</taxon>
        <taxon>Fungi</taxon>
        <taxon>Dikarya</taxon>
        <taxon>Ascomycota</taxon>
        <taxon>Pezizomycotina</taxon>
        <taxon>Sordariomycetes</taxon>
        <taxon>Hypocreomycetidae</taxon>
        <taxon>Glomerellales</taxon>
        <taxon>Glomerellaceae</taxon>
        <taxon>Colletotrichum</taxon>
        <taxon>Colletotrichum graminicola species complex</taxon>
    </lineage>
</organism>
<gene>
    <name evidence="2" type="ORF">LY79DRAFT_511042</name>
</gene>
<dbReference type="GeneID" id="85438459"/>
<keyword evidence="3" id="KW-1185">Reference proteome</keyword>
<feature type="compositionally biased region" description="Polar residues" evidence="1">
    <location>
        <begin position="103"/>
        <end position="116"/>
    </location>
</feature>
<feature type="compositionally biased region" description="Polar residues" evidence="1">
    <location>
        <begin position="25"/>
        <end position="34"/>
    </location>
</feature>
<dbReference type="Proteomes" id="UP001230504">
    <property type="component" value="Unassembled WGS sequence"/>
</dbReference>
<dbReference type="RefSeq" id="XP_060416644.1">
    <property type="nucleotide sequence ID" value="XM_060554219.1"/>
</dbReference>
<evidence type="ECO:0000313" key="2">
    <source>
        <dbReference type="EMBL" id="KAK1595632.1"/>
    </source>
</evidence>
<accession>A0AAD8Q5S8</accession>
<evidence type="ECO:0000256" key="1">
    <source>
        <dbReference type="SAM" id="MobiDB-lite"/>
    </source>
</evidence>
<evidence type="ECO:0000313" key="3">
    <source>
        <dbReference type="Proteomes" id="UP001230504"/>
    </source>
</evidence>
<feature type="compositionally biased region" description="Polar residues" evidence="1">
    <location>
        <begin position="76"/>
        <end position="92"/>
    </location>
</feature>